<accession>A0A366D2C5</accession>
<feature type="compositionally biased region" description="Low complexity" evidence="1">
    <location>
        <begin position="111"/>
        <end position="126"/>
    </location>
</feature>
<evidence type="ECO:0000313" key="3">
    <source>
        <dbReference type="Proteomes" id="UP000252586"/>
    </source>
</evidence>
<proteinExistence type="predicted"/>
<comment type="caution">
    <text evidence="2">The sequence shown here is derived from an EMBL/GenBank/DDBJ whole genome shotgun (WGS) entry which is preliminary data.</text>
</comment>
<organism evidence="2 3">
    <name type="scientific">Nocardia puris</name>
    <dbReference type="NCBI Taxonomy" id="208602"/>
    <lineage>
        <taxon>Bacteria</taxon>
        <taxon>Bacillati</taxon>
        <taxon>Actinomycetota</taxon>
        <taxon>Actinomycetes</taxon>
        <taxon>Mycobacteriales</taxon>
        <taxon>Nocardiaceae</taxon>
        <taxon>Nocardia</taxon>
    </lineage>
</organism>
<dbReference type="AlphaFoldDB" id="A0A366D2C5"/>
<reference evidence="2 3" key="1">
    <citation type="submission" date="2018-06" db="EMBL/GenBank/DDBJ databases">
        <title>Genomic Encyclopedia of Type Strains, Phase IV (KMG-IV): sequencing the most valuable type-strain genomes for metagenomic binning, comparative biology and taxonomic classification.</title>
        <authorList>
            <person name="Goeker M."/>
        </authorList>
    </citation>
    <scope>NUCLEOTIDE SEQUENCE [LARGE SCALE GENOMIC DNA]</scope>
    <source>
        <strain evidence="2 3">DSM 44599</strain>
    </source>
</reference>
<dbReference type="Proteomes" id="UP000252586">
    <property type="component" value="Unassembled WGS sequence"/>
</dbReference>
<feature type="compositionally biased region" description="Polar residues" evidence="1">
    <location>
        <begin position="133"/>
        <end position="150"/>
    </location>
</feature>
<evidence type="ECO:0000313" key="2">
    <source>
        <dbReference type="EMBL" id="RBO83584.1"/>
    </source>
</evidence>
<name>A0A366D2C5_9NOCA</name>
<feature type="region of interest" description="Disordered" evidence="1">
    <location>
        <begin position="45"/>
        <end position="153"/>
    </location>
</feature>
<feature type="compositionally biased region" description="Basic and acidic residues" evidence="1">
    <location>
        <begin position="52"/>
        <end position="67"/>
    </location>
</feature>
<dbReference type="EMBL" id="QNRE01000018">
    <property type="protein sequence ID" value="RBO83584.1"/>
    <property type="molecule type" value="Genomic_DNA"/>
</dbReference>
<protein>
    <submittedName>
        <fullName evidence="2">Uncharacterized protein</fullName>
    </submittedName>
</protein>
<sequence length="238" mass="26228">MRANLRGLGFRPAATTSFAIDVNRRAAAGEERQRIERVLDLEQALGAQSENGQRRPEPEFSEGHRTDSGPLQKVVDFDCRQVDQHPGVRRNRQDEGQAGFQSSRRSAPKTASISARAAVALAAPPNRAKRSSRSAVDTSRTCRTGRSSPTGRPWRVMMKSCHGELCERGRAPRGEVPVGLRAAGMRIAFATGGFACARCAKDPDQWDTPYLIRAHCCFCETRHTSSGPPAYLQWRSPR</sequence>
<gene>
    <name evidence="2" type="ORF">DFR74_1188</name>
</gene>
<evidence type="ECO:0000256" key="1">
    <source>
        <dbReference type="SAM" id="MobiDB-lite"/>
    </source>
</evidence>
<keyword evidence="3" id="KW-1185">Reference proteome</keyword>